<dbReference type="Gene3D" id="1.10.287.130">
    <property type="match status" value="1"/>
</dbReference>
<dbReference type="Pfam" id="PF02518">
    <property type="entry name" value="HATPase_c"/>
    <property type="match status" value="1"/>
</dbReference>
<dbReference type="CDD" id="cd00082">
    <property type="entry name" value="HisKA"/>
    <property type="match status" value="1"/>
</dbReference>
<dbReference type="InterPro" id="IPR001610">
    <property type="entry name" value="PAC"/>
</dbReference>
<organism evidence="11 12">
    <name type="scientific">Noviherbaspirillum album</name>
    <dbReference type="NCBI Taxonomy" id="3080276"/>
    <lineage>
        <taxon>Bacteria</taxon>
        <taxon>Pseudomonadati</taxon>
        <taxon>Pseudomonadota</taxon>
        <taxon>Betaproteobacteria</taxon>
        <taxon>Burkholderiales</taxon>
        <taxon>Oxalobacteraceae</taxon>
        <taxon>Noviherbaspirillum</taxon>
    </lineage>
</organism>
<dbReference type="SMART" id="SM00065">
    <property type="entry name" value="GAF"/>
    <property type="match status" value="1"/>
</dbReference>
<dbReference type="SUPFAM" id="SSF55785">
    <property type="entry name" value="PYP-like sensor domain (PAS domain)"/>
    <property type="match status" value="5"/>
</dbReference>
<dbReference type="InterPro" id="IPR011006">
    <property type="entry name" value="CheY-like_superfamily"/>
</dbReference>
<dbReference type="CDD" id="cd00130">
    <property type="entry name" value="PAS"/>
    <property type="match status" value="3"/>
</dbReference>
<dbReference type="Pfam" id="PF08448">
    <property type="entry name" value="PAS_4"/>
    <property type="match status" value="2"/>
</dbReference>
<dbReference type="EC" id="2.7.13.3" evidence="2"/>
<dbReference type="Gene3D" id="3.30.450.20">
    <property type="entry name" value="PAS domain"/>
    <property type="match status" value="5"/>
</dbReference>
<feature type="domain" description="PAS" evidence="9">
    <location>
        <begin position="364"/>
        <end position="434"/>
    </location>
</feature>
<dbReference type="Gene3D" id="3.30.450.40">
    <property type="match status" value="1"/>
</dbReference>
<dbReference type="SMART" id="SM00086">
    <property type="entry name" value="PAC"/>
    <property type="match status" value="4"/>
</dbReference>
<evidence type="ECO:0000256" key="1">
    <source>
        <dbReference type="ARBA" id="ARBA00000085"/>
    </source>
</evidence>
<dbReference type="Pfam" id="PF13188">
    <property type="entry name" value="PAS_8"/>
    <property type="match status" value="1"/>
</dbReference>
<keyword evidence="3 6" id="KW-0597">Phosphoprotein</keyword>
<dbReference type="InterPro" id="IPR001789">
    <property type="entry name" value="Sig_transdc_resp-reg_receiver"/>
</dbReference>
<dbReference type="SUPFAM" id="SSF55781">
    <property type="entry name" value="GAF domain-like"/>
    <property type="match status" value="1"/>
</dbReference>
<keyword evidence="4" id="KW-0808">Transferase</keyword>
<dbReference type="Proteomes" id="UP001352263">
    <property type="component" value="Unassembled WGS sequence"/>
</dbReference>
<evidence type="ECO:0000259" key="7">
    <source>
        <dbReference type="PROSITE" id="PS50109"/>
    </source>
</evidence>
<evidence type="ECO:0000256" key="5">
    <source>
        <dbReference type="ARBA" id="ARBA00022777"/>
    </source>
</evidence>
<dbReference type="InterPro" id="IPR036097">
    <property type="entry name" value="HisK_dim/P_sf"/>
</dbReference>
<evidence type="ECO:0000259" key="10">
    <source>
        <dbReference type="PROSITE" id="PS50113"/>
    </source>
</evidence>
<dbReference type="InterPro" id="IPR005467">
    <property type="entry name" value="His_kinase_dom"/>
</dbReference>
<comment type="caution">
    <text evidence="11">The sequence shown here is derived from an EMBL/GenBank/DDBJ whole genome shotgun (WGS) entry which is preliminary data.</text>
</comment>
<dbReference type="Gene3D" id="3.30.565.10">
    <property type="entry name" value="Histidine kinase-like ATPase, C-terminal domain"/>
    <property type="match status" value="1"/>
</dbReference>
<dbReference type="InterPro" id="IPR013655">
    <property type="entry name" value="PAS_fold_3"/>
</dbReference>
<dbReference type="Gene3D" id="3.40.50.2300">
    <property type="match status" value="1"/>
</dbReference>
<keyword evidence="5" id="KW-0418">Kinase</keyword>
<dbReference type="InterPro" id="IPR036890">
    <property type="entry name" value="HATPase_C_sf"/>
</dbReference>
<keyword evidence="12" id="KW-1185">Reference proteome</keyword>
<evidence type="ECO:0000259" key="9">
    <source>
        <dbReference type="PROSITE" id="PS50112"/>
    </source>
</evidence>
<feature type="domain" description="PAC" evidence="10">
    <location>
        <begin position="437"/>
        <end position="489"/>
    </location>
</feature>
<dbReference type="InterPro" id="IPR003018">
    <property type="entry name" value="GAF"/>
</dbReference>
<dbReference type="InterPro" id="IPR035965">
    <property type="entry name" value="PAS-like_dom_sf"/>
</dbReference>
<dbReference type="Pfam" id="PF13426">
    <property type="entry name" value="PAS_9"/>
    <property type="match status" value="1"/>
</dbReference>
<dbReference type="Pfam" id="PF01590">
    <property type="entry name" value="GAF"/>
    <property type="match status" value="1"/>
</dbReference>
<dbReference type="InterPro" id="IPR029016">
    <property type="entry name" value="GAF-like_dom_sf"/>
</dbReference>
<dbReference type="PROSITE" id="PS50113">
    <property type="entry name" value="PAC"/>
    <property type="match status" value="4"/>
</dbReference>
<feature type="domain" description="PAC" evidence="10">
    <location>
        <begin position="42"/>
        <end position="99"/>
    </location>
</feature>
<feature type="domain" description="PAC" evidence="10">
    <location>
        <begin position="173"/>
        <end position="225"/>
    </location>
</feature>
<evidence type="ECO:0000259" key="8">
    <source>
        <dbReference type="PROSITE" id="PS50110"/>
    </source>
</evidence>
<dbReference type="PANTHER" id="PTHR43547">
    <property type="entry name" value="TWO-COMPONENT HISTIDINE KINASE"/>
    <property type="match status" value="1"/>
</dbReference>
<dbReference type="CDD" id="cd00075">
    <property type="entry name" value="HATPase"/>
    <property type="match status" value="1"/>
</dbReference>
<dbReference type="EMBL" id="JAWIIV010000034">
    <property type="protein sequence ID" value="MEC4722681.1"/>
    <property type="molecule type" value="Genomic_DNA"/>
</dbReference>
<dbReference type="SUPFAM" id="SSF47384">
    <property type="entry name" value="Homodimeric domain of signal transducing histidine kinase"/>
    <property type="match status" value="1"/>
</dbReference>
<evidence type="ECO:0000256" key="2">
    <source>
        <dbReference type="ARBA" id="ARBA00012438"/>
    </source>
</evidence>
<sequence length="1170" mass="130254">MNRNGVCVMEIDDIRMVVGKPWKLFWPESSHAEIDRAMQAAMNGSMGHFSGFCPTAKGTPKWWDVTITPVHGNGGQLESLLAMSRDMTAEHRAIMELRASEERFRSLVKATAAIVWNVPASGQFETGQESWAAFTGQTFEEYRGWGWLDAVHPEDRDKSARTWKLANETGTLYQHEHRLRRADGQYRHMSVRAVPLTDSTGAIREWVGLHTDITEQVLAYAQREHLIKEVQAVNERMIDVLMQAPAFICVLRGPDHVFEMINERYSQLVGHRQLVGQSVRQALPEIEGQGFFEQLDRVYQTGESFTGTDMAVQLRRSPGTPLEQRFIDLVYMALRDGDGTITGILVHGVDQTERKQAEMALYNSRERLQNIVSQAATGVVETDAAGRITFVNQKYCDMLGYEKTDLIGEDVLCITAPSSVPETVDTISRLAAGGAGMIIEKQYSRKDGSLMWATSSVSALRDQQGRFQGIVAIVVDISESKRSNEALRRSEERYRTLFESMDQGFCIIEMMFDPDGVATDYRFIEMNRMFEKHTGLKDAANKTARELVPNLDRFWFDTYGRVAVTGEACRFEHEASAMNRWFDVYATRLGGPDSRKVALLFSDITHRKQTSEELKRYAARQSFQLQLADRLRALSDADEIASAAGELLGKYLGAKRVVYGEIDESGKLLALKRDWNDGKLTPMGNMPLALDGRHPLIPDAVRAGRIMAAEDVVIDEQSSPFAETYLAAGVRSALAMPLMQGGRLKAVLHIHDSDARAWKPEDLALAGDVVDRIRSAVERSYAEAERLRAEEALRETDRRKDEFLAMLAHELRNPLAPISAAAELLKLKELPPERVRHTSEIISRQVDHMTNLVNDLLDVSRVTRGLVKMEMTPLDLRNIVTDAVEQVTPLIQSRRHHLITNISPDVTVVLGDRVRMVQVIANLVNNAAKYTPEGGNILIKTEVRANHVLLEIIDDGIGMEPALVDRVFDLFTQAQVTSDRSSGGLGLGLALVKSLVELHGGSVSCASLGQGKGSRFSISLPRLLETGERQLLQHASQGLHKTAQPLRILIVDDNIDAANILAMLLEAGGHDVFVEHRAKDALRRAKLEKPDVCLLDIGLPEMDGNELARHLRSQPETADSMLVAITGYGQEEDRKTSLAAGFDHHFAKPVDTRRLASVLGKAGGQRVPID</sequence>
<evidence type="ECO:0000256" key="6">
    <source>
        <dbReference type="PROSITE-ProRule" id="PRU00169"/>
    </source>
</evidence>
<evidence type="ECO:0000256" key="4">
    <source>
        <dbReference type="ARBA" id="ARBA00022679"/>
    </source>
</evidence>
<dbReference type="SUPFAM" id="SSF55874">
    <property type="entry name" value="ATPase domain of HSP90 chaperone/DNA topoisomerase II/histidine kinase"/>
    <property type="match status" value="1"/>
</dbReference>
<dbReference type="SMART" id="SM00387">
    <property type="entry name" value="HATPase_c"/>
    <property type="match status" value="1"/>
</dbReference>
<comment type="catalytic activity">
    <reaction evidence="1">
        <text>ATP + protein L-histidine = ADP + protein N-phospho-L-histidine.</text>
        <dbReference type="EC" id="2.7.13.3"/>
    </reaction>
</comment>
<dbReference type="PROSITE" id="PS50112">
    <property type="entry name" value="PAS"/>
    <property type="match status" value="2"/>
</dbReference>
<dbReference type="Pfam" id="PF08447">
    <property type="entry name" value="PAS_3"/>
    <property type="match status" value="1"/>
</dbReference>
<name>A0ABU6JG85_9BURK</name>
<proteinExistence type="predicted"/>
<feature type="domain" description="Response regulatory" evidence="8">
    <location>
        <begin position="1047"/>
        <end position="1163"/>
    </location>
</feature>
<accession>A0ABU6JG85</accession>
<dbReference type="Pfam" id="PF00512">
    <property type="entry name" value="HisKA"/>
    <property type="match status" value="1"/>
</dbReference>
<feature type="domain" description="PAS" evidence="9">
    <location>
        <begin position="100"/>
        <end position="170"/>
    </location>
</feature>
<dbReference type="InterPro" id="IPR004358">
    <property type="entry name" value="Sig_transdc_His_kin-like_C"/>
</dbReference>
<dbReference type="SMART" id="SM00091">
    <property type="entry name" value="PAS"/>
    <property type="match status" value="4"/>
</dbReference>
<evidence type="ECO:0000313" key="12">
    <source>
        <dbReference type="Proteomes" id="UP001352263"/>
    </source>
</evidence>
<evidence type="ECO:0000256" key="3">
    <source>
        <dbReference type="ARBA" id="ARBA00022553"/>
    </source>
</evidence>
<feature type="domain" description="Histidine kinase" evidence="7">
    <location>
        <begin position="806"/>
        <end position="1024"/>
    </location>
</feature>
<gene>
    <name evidence="11" type="ORF">RY831_26290</name>
</gene>
<dbReference type="InterPro" id="IPR013656">
    <property type="entry name" value="PAS_4"/>
</dbReference>
<dbReference type="InterPro" id="IPR003594">
    <property type="entry name" value="HATPase_dom"/>
</dbReference>
<evidence type="ECO:0000313" key="11">
    <source>
        <dbReference type="EMBL" id="MEC4722681.1"/>
    </source>
</evidence>
<dbReference type="Pfam" id="PF00072">
    <property type="entry name" value="Response_reg"/>
    <property type="match status" value="1"/>
</dbReference>
<dbReference type="PRINTS" id="PR00344">
    <property type="entry name" value="BCTRLSENSOR"/>
</dbReference>
<dbReference type="InterPro" id="IPR003661">
    <property type="entry name" value="HisK_dim/P_dom"/>
</dbReference>
<dbReference type="NCBIfam" id="TIGR00229">
    <property type="entry name" value="sensory_box"/>
    <property type="match status" value="3"/>
</dbReference>
<dbReference type="InterPro" id="IPR000014">
    <property type="entry name" value="PAS"/>
</dbReference>
<reference evidence="11 12" key="1">
    <citation type="submission" date="2023-10" db="EMBL/GenBank/DDBJ databases">
        <title>Noviherbaspirillum sp. CPCC 100848 genome assembly.</title>
        <authorList>
            <person name="Li X.Y."/>
            <person name="Fang X.M."/>
        </authorList>
    </citation>
    <scope>NUCLEOTIDE SEQUENCE [LARGE SCALE GENOMIC DNA]</scope>
    <source>
        <strain evidence="11 12">CPCC 100848</strain>
    </source>
</reference>
<feature type="modified residue" description="4-aspartylphosphate" evidence="6">
    <location>
        <position position="1096"/>
    </location>
</feature>
<dbReference type="SMART" id="SM00448">
    <property type="entry name" value="REC"/>
    <property type="match status" value="1"/>
</dbReference>
<dbReference type="PANTHER" id="PTHR43547:SF2">
    <property type="entry name" value="HYBRID SIGNAL TRANSDUCTION HISTIDINE KINASE C"/>
    <property type="match status" value="1"/>
</dbReference>
<dbReference type="SUPFAM" id="SSF52172">
    <property type="entry name" value="CheY-like"/>
    <property type="match status" value="1"/>
</dbReference>
<dbReference type="InterPro" id="IPR000700">
    <property type="entry name" value="PAS-assoc_C"/>
</dbReference>
<dbReference type="SMART" id="SM00388">
    <property type="entry name" value="HisKA"/>
    <property type="match status" value="1"/>
</dbReference>
<dbReference type="PROSITE" id="PS50110">
    <property type="entry name" value="RESPONSE_REGULATORY"/>
    <property type="match status" value="1"/>
</dbReference>
<feature type="domain" description="PAC" evidence="10">
    <location>
        <begin position="308"/>
        <end position="363"/>
    </location>
</feature>
<dbReference type="CDD" id="cd17580">
    <property type="entry name" value="REC_2_DhkD-like"/>
    <property type="match status" value="1"/>
</dbReference>
<dbReference type="PROSITE" id="PS50109">
    <property type="entry name" value="HIS_KIN"/>
    <property type="match status" value="1"/>
</dbReference>
<protein>
    <recommendedName>
        <fullName evidence="2">histidine kinase</fullName>
        <ecNumber evidence="2">2.7.13.3</ecNumber>
    </recommendedName>
</protein>